<protein>
    <submittedName>
        <fullName evidence="3">Uncharacterized protein</fullName>
    </submittedName>
</protein>
<reference evidence="3" key="1">
    <citation type="submission" date="2021-03" db="EMBL/GenBank/DDBJ databases">
        <authorList>
            <person name="Bekaert M."/>
        </authorList>
    </citation>
    <scope>NUCLEOTIDE SEQUENCE</scope>
</reference>
<sequence>MRTTKLPDTETNRSVKPLFKNDIRESSCLHTPVFRVISVVRVATLQSNTQILLEKVNQLETESNVKVCNIESCSAPIQRIKRNEERIIDASYNISDILLLVGSIRNDFESNKTKMHEVLSKEKSDLDIVVKKIEIVIREQNNVRTMKEEMNTVKMSIEQCLTLKDDLKCNDERLRNVNKQMEKFNLDSSFLQQEINRLSQNIHVNYKEVIKLKTLLKSMLLIMMHTTELIRLDNLLGAVQQVEIKKIEVKLDKTEQSVSSLLKEIKTHSEEITKIPDRLHTLNKTTEILSIDIGDKWFLVQKITVVFVLVVFTICGGLLYSRRTQIGDIEKKYASLQKTRINHPCSMNIINILKLNFQESLRNVKQIKRRRPEELENKFCVVSFSPETHNKHRRITRPSVEGRLRIKKMDEADFVVTNDKSVMKIPHCKVILVFVDHNQKDVILETPGEDEEDIKLLTVKTCRKMGADVFVIYVGDEDHNR</sequence>
<feature type="coiled-coil region" evidence="1">
    <location>
        <begin position="244"/>
        <end position="271"/>
    </location>
</feature>
<keyword evidence="2" id="KW-0472">Membrane</keyword>
<accession>A0A8S3U9C4</accession>
<organism evidence="3 4">
    <name type="scientific">Mytilus edulis</name>
    <name type="common">Blue mussel</name>
    <dbReference type="NCBI Taxonomy" id="6550"/>
    <lineage>
        <taxon>Eukaryota</taxon>
        <taxon>Metazoa</taxon>
        <taxon>Spiralia</taxon>
        <taxon>Lophotrochozoa</taxon>
        <taxon>Mollusca</taxon>
        <taxon>Bivalvia</taxon>
        <taxon>Autobranchia</taxon>
        <taxon>Pteriomorphia</taxon>
        <taxon>Mytilida</taxon>
        <taxon>Mytiloidea</taxon>
        <taxon>Mytilidae</taxon>
        <taxon>Mytilinae</taxon>
        <taxon>Mytilus</taxon>
    </lineage>
</organism>
<comment type="caution">
    <text evidence="3">The sequence shown here is derived from an EMBL/GenBank/DDBJ whole genome shotgun (WGS) entry which is preliminary data.</text>
</comment>
<evidence type="ECO:0000256" key="1">
    <source>
        <dbReference type="SAM" id="Coils"/>
    </source>
</evidence>
<evidence type="ECO:0000313" key="3">
    <source>
        <dbReference type="EMBL" id="CAG2240112.1"/>
    </source>
</evidence>
<gene>
    <name evidence="3" type="ORF">MEDL_52457</name>
</gene>
<name>A0A8S3U9C4_MYTED</name>
<dbReference type="AlphaFoldDB" id="A0A8S3U9C4"/>
<keyword evidence="2" id="KW-1133">Transmembrane helix</keyword>
<keyword evidence="2" id="KW-0812">Transmembrane</keyword>
<feature type="transmembrane region" description="Helical" evidence="2">
    <location>
        <begin position="297"/>
        <end position="320"/>
    </location>
</feature>
<dbReference type="OrthoDB" id="6116533at2759"/>
<dbReference type="Proteomes" id="UP000683360">
    <property type="component" value="Unassembled WGS sequence"/>
</dbReference>
<dbReference type="EMBL" id="CAJPWZ010002549">
    <property type="protein sequence ID" value="CAG2240112.1"/>
    <property type="molecule type" value="Genomic_DNA"/>
</dbReference>
<keyword evidence="1" id="KW-0175">Coiled coil</keyword>
<evidence type="ECO:0000256" key="2">
    <source>
        <dbReference type="SAM" id="Phobius"/>
    </source>
</evidence>
<keyword evidence="4" id="KW-1185">Reference proteome</keyword>
<proteinExistence type="predicted"/>
<evidence type="ECO:0000313" key="4">
    <source>
        <dbReference type="Proteomes" id="UP000683360"/>
    </source>
</evidence>
<feature type="coiled-coil region" evidence="1">
    <location>
        <begin position="174"/>
        <end position="201"/>
    </location>
</feature>